<comment type="caution">
    <text evidence="2">The sequence shown here is derived from an EMBL/GenBank/DDBJ whole genome shotgun (WGS) entry which is preliminary data.</text>
</comment>
<reference evidence="2" key="1">
    <citation type="journal article" date="2023" name="Mol. Phylogenet. Evol.">
        <title>Genome-scale phylogeny and comparative genomics of the fungal order Sordariales.</title>
        <authorList>
            <person name="Hensen N."/>
            <person name="Bonometti L."/>
            <person name="Westerberg I."/>
            <person name="Brannstrom I.O."/>
            <person name="Guillou S."/>
            <person name="Cros-Aarteil S."/>
            <person name="Calhoun S."/>
            <person name="Haridas S."/>
            <person name="Kuo A."/>
            <person name="Mondo S."/>
            <person name="Pangilinan J."/>
            <person name="Riley R."/>
            <person name="LaButti K."/>
            <person name="Andreopoulos B."/>
            <person name="Lipzen A."/>
            <person name="Chen C."/>
            <person name="Yan M."/>
            <person name="Daum C."/>
            <person name="Ng V."/>
            <person name="Clum A."/>
            <person name="Steindorff A."/>
            <person name="Ohm R.A."/>
            <person name="Martin F."/>
            <person name="Silar P."/>
            <person name="Natvig D.O."/>
            <person name="Lalanne C."/>
            <person name="Gautier V."/>
            <person name="Ament-Velasquez S.L."/>
            <person name="Kruys A."/>
            <person name="Hutchinson M.I."/>
            <person name="Powell A.J."/>
            <person name="Barry K."/>
            <person name="Miller A.N."/>
            <person name="Grigoriev I.V."/>
            <person name="Debuchy R."/>
            <person name="Gladieux P."/>
            <person name="Hiltunen Thoren M."/>
            <person name="Johannesson H."/>
        </authorList>
    </citation>
    <scope>NUCLEOTIDE SEQUENCE</scope>
    <source>
        <strain evidence="2">PSN293</strain>
    </source>
</reference>
<evidence type="ECO:0000256" key="1">
    <source>
        <dbReference type="SAM" id="MobiDB-lite"/>
    </source>
</evidence>
<dbReference type="Proteomes" id="UP001301769">
    <property type="component" value="Unassembled WGS sequence"/>
</dbReference>
<reference evidence="2" key="2">
    <citation type="submission" date="2023-05" db="EMBL/GenBank/DDBJ databases">
        <authorList>
            <consortium name="Lawrence Berkeley National Laboratory"/>
            <person name="Steindorff A."/>
            <person name="Hensen N."/>
            <person name="Bonometti L."/>
            <person name="Westerberg I."/>
            <person name="Brannstrom I.O."/>
            <person name="Guillou S."/>
            <person name="Cros-Aarteil S."/>
            <person name="Calhoun S."/>
            <person name="Haridas S."/>
            <person name="Kuo A."/>
            <person name="Mondo S."/>
            <person name="Pangilinan J."/>
            <person name="Riley R."/>
            <person name="Labutti K."/>
            <person name="Andreopoulos B."/>
            <person name="Lipzen A."/>
            <person name="Chen C."/>
            <person name="Yanf M."/>
            <person name="Daum C."/>
            <person name="Ng V."/>
            <person name="Clum A."/>
            <person name="Ohm R."/>
            <person name="Martin F."/>
            <person name="Silar P."/>
            <person name="Natvig D."/>
            <person name="Lalanne C."/>
            <person name="Gautier V."/>
            <person name="Ament-Velasquez S.L."/>
            <person name="Kruys A."/>
            <person name="Hutchinson M.I."/>
            <person name="Powell A.J."/>
            <person name="Barry K."/>
            <person name="Miller A.N."/>
            <person name="Grigoriev I.V."/>
            <person name="Debuchy R."/>
            <person name="Gladieux P."/>
            <person name="Thoren M.H."/>
            <person name="Johannesson H."/>
        </authorList>
    </citation>
    <scope>NUCLEOTIDE SEQUENCE</scope>
    <source>
        <strain evidence="2">PSN293</strain>
    </source>
</reference>
<evidence type="ECO:0000313" key="2">
    <source>
        <dbReference type="EMBL" id="KAK4213754.1"/>
    </source>
</evidence>
<feature type="region of interest" description="Disordered" evidence="1">
    <location>
        <begin position="1"/>
        <end position="38"/>
    </location>
</feature>
<dbReference type="AlphaFoldDB" id="A0AAN6Y6V3"/>
<protein>
    <submittedName>
        <fullName evidence="2">Uncharacterized protein</fullName>
    </submittedName>
</protein>
<sequence>MSSSRSSRSNYSGSSPSSSGSGRGGSSRSSRSSNSRQNIRTLIDSLRTHRVNTLTELCRIERVAASCESEEDSRAFQEPMTTAWQYYVNSNQMLSELRGLTTKFPFCGDIVSEAKMLVDNDPDSNRSWNYAWLVLVKIRDDNLIATYAASEAARPEMWTPNEPSAEDIDALAACFQYEWDMAVNNMLRHWQVSPVWY</sequence>
<keyword evidence="3" id="KW-1185">Reference proteome</keyword>
<name>A0AAN6Y6V3_9PEZI</name>
<organism evidence="2 3">
    <name type="scientific">Rhypophila decipiens</name>
    <dbReference type="NCBI Taxonomy" id="261697"/>
    <lineage>
        <taxon>Eukaryota</taxon>
        <taxon>Fungi</taxon>
        <taxon>Dikarya</taxon>
        <taxon>Ascomycota</taxon>
        <taxon>Pezizomycotina</taxon>
        <taxon>Sordariomycetes</taxon>
        <taxon>Sordariomycetidae</taxon>
        <taxon>Sordariales</taxon>
        <taxon>Naviculisporaceae</taxon>
        <taxon>Rhypophila</taxon>
    </lineage>
</organism>
<feature type="compositionally biased region" description="Low complexity" evidence="1">
    <location>
        <begin position="1"/>
        <end position="36"/>
    </location>
</feature>
<proteinExistence type="predicted"/>
<gene>
    <name evidence="2" type="ORF">QBC37DRAFT_422542</name>
</gene>
<evidence type="ECO:0000313" key="3">
    <source>
        <dbReference type="Proteomes" id="UP001301769"/>
    </source>
</evidence>
<dbReference type="EMBL" id="MU858104">
    <property type="protein sequence ID" value="KAK4213754.1"/>
    <property type="molecule type" value="Genomic_DNA"/>
</dbReference>
<accession>A0AAN6Y6V3</accession>